<protein>
    <submittedName>
        <fullName evidence="2">Transcriptional repressor</fullName>
    </submittedName>
</protein>
<proteinExistence type="predicted"/>
<dbReference type="EMBL" id="BK068104">
    <property type="protein sequence ID" value="DBA55748.1"/>
    <property type="molecule type" value="Genomic_DNA"/>
</dbReference>
<evidence type="ECO:0000259" key="1">
    <source>
        <dbReference type="PROSITE" id="PS50943"/>
    </source>
</evidence>
<sequence>MVRKLSGDTFLITIILIVMNNAIDFEKKVIENIFKIAYEKGYKEQVIADALNLDRTVSSKIKSGAKVLRISMLPDIARALEVDVVDLFTYPEKYTKEIGADTLEEQVSVTFHVPASKRKALLDMVCQKDESDESEQAQTT</sequence>
<accession>A0AAT9JDP7</accession>
<dbReference type="InterPro" id="IPR001387">
    <property type="entry name" value="Cro/C1-type_HTH"/>
</dbReference>
<reference evidence="2" key="1">
    <citation type="journal article" date="2023" name="Microbiome">
        <title>Phages are unrecognized players in the ecology of the oral pathogen Porphyromonas gingivalis.</title>
        <authorList>
            <person name="Matrishin C.B."/>
            <person name="Haase E.M."/>
            <person name="Dewhirst F.E."/>
            <person name="Mark Welch J.L."/>
            <person name="Miranda-Sanchez F."/>
            <person name="Chen T."/>
            <person name="MacFarland D.C."/>
            <person name="Kauffman K.M."/>
        </authorList>
    </citation>
    <scope>NUCLEOTIDE SEQUENCE</scope>
</reference>
<dbReference type="InterPro" id="IPR010982">
    <property type="entry name" value="Lambda_DNA-bd_dom_sf"/>
</dbReference>
<dbReference type="Gene3D" id="1.10.260.40">
    <property type="entry name" value="lambda repressor-like DNA-binding domains"/>
    <property type="match status" value="1"/>
</dbReference>
<dbReference type="SUPFAM" id="SSF47413">
    <property type="entry name" value="lambda repressor-like DNA-binding domains"/>
    <property type="match status" value="1"/>
</dbReference>
<feature type="domain" description="HTH cro/C1-type" evidence="1">
    <location>
        <begin position="48"/>
        <end position="87"/>
    </location>
</feature>
<dbReference type="GO" id="GO:0003677">
    <property type="term" value="F:DNA binding"/>
    <property type="evidence" value="ECO:0007669"/>
    <property type="project" value="InterPro"/>
</dbReference>
<evidence type="ECO:0000313" key="2">
    <source>
        <dbReference type="EMBL" id="DBA55748.1"/>
    </source>
</evidence>
<organism evidence="2">
    <name type="scientific">Porphyromonas phage phage023a_KCOM2797</name>
    <dbReference type="NCBI Taxonomy" id="3154113"/>
    <lineage>
        <taxon>Viruses</taxon>
        <taxon>Duplodnaviria</taxon>
        <taxon>Heunggongvirae</taxon>
        <taxon>Uroviricota</taxon>
        <taxon>Caudoviricetes</taxon>
        <taxon>Nixviridae</taxon>
        <taxon>Schifferlevirus</taxon>
        <taxon>Schifferlevirus pging00P</taxon>
    </lineage>
</organism>
<reference evidence="2" key="2">
    <citation type="submission" date="2024-05" db="EMBL/GenBank/DDBJ databases">
        <authorList>
            <person name="Matrishin C.B."/>
            <person name="Kauffman K.M."/>
        </authorList>
    </citation>
    <scope>NUCLEOTIDE SEQUENCE</scope>
</reference>
<dbReference type="PROSITE" id="PS50943">
    <property type="entry name" value="HTH_CROC1"/>
    <property type="match status" value="1"/>
</dbReference>
<name>A0AAT9JDP7_9CAUD</name>